<comment type="similarity">
    <text evidence="2 5">Belongs to the acyl-CoA dehydrogenase family.</text>
</comment>
<feature type="domain" description="Acyl-CoA oxidase/dehydrogenase middle" evidence="7">
    <location>
        <begin position="123"/>
        <end position="220"/>
    </location>
</feature>
<evidence type="ECO:0000256" key="2">
    <source>
        <dbReference type="ARBA" id="ARBA00009347"/>
    </source>
</evidence>
<dbReference type="Gene3D" id="1.10.540.10">
    <property type="entry name" value="Acyl-CoA dehydrogenase/oxidase, N-terminal domain"/>
    <property type="match status" value="1"/>
</dbReference>
<dbReference type="RefSeq" id="WP_209374889.1">
    <property type="nucleotide sequence ID" value="NZ_JAGIZA010000009.1"/>
</dbReference>
<dbReference type="EMBL" id="JAGIZA010000009">
    <property type="protein sequence ID" value="MBP0494135.1"/>
    <property type="molecule type" value="Genomic_DNA"/>
</dbReference>
<evidence type="ECO:0000256" key="3">
    <source>
        <dbReference type="ARBA" id="ARBA00022630"/>
    </source>
</evidence>
<dbReference type="InterPro" id="IPR009100">
    <property type="entry name" value="AcylCoA_DH/oxidase_NM_dom_sf"/>
</dbReference>
<dbReference type="Pfam" id="PF00441">
    <property type="entry name" value="Acyl-CoA_dh_1"/>
    <property type="match status" value="1"/>
</dbReference>
<dbReference type="Pfam" id="PF02770">
    <property type="entry name" value="Acyl-CoA_dh_M"/>
    <property type="match status" value="1"/>
</dbReference>
<keyword evidence="5" id="KW-0560">Oxidoreductase</keyword>
<dbReference type="SUPFAM" id="SSF47203">
    <property type="entry name" value="Acyl-CoA dehydrogenase C-terminal domain-like"/>
    <property type="match status" value="1"/>
</dbReference>
<evidence type="ECO:0000256" key="5">
    <source>
        <dbReference type="RuleBase" id="RU362125"/>
    </source>
</evidence>
<evidence type="ECO:0000259" key="7">
    <source>
        <dbReference type="Pfam" id="PF02770"/>
    </source>
</evidence>
<evidence type="ECO:0000313" key="10">
    <source>
        <dbReference type="Proteomes" id="UP000677537"/>
    </source>
</evidence>
<keyword evidence="10" id="KW-1185">Reference proteome</keyword>
<dbReference type="Gene3D" id="2.40.110.10">
    <property type="entry name" value="Butyryl-CoA Dehydrogenase, subunit A, domain 2"/>
    <property type="match status" value="1"/>
</dbReference>
<keyword evidence="3 5" id="KW-0285">Flavoprotein</keyword>
<dbReference type="Pfam" id="PF02771">
    <property type="entry name" value="Acyl-CoA_dh_N"/>
    <property type="match status" value="1"/>
</dbReference>
<evidence type="ECO:0000313" key="9">
    <source>
        <dbReference type="EMBL" id="MBP0494135.1"/>
    </source>
</evidence>
<comment type="caution">
    <text evidence="9">The sequence shown here is derived from an EMBL/GenBank/DDBJ whole genome shotgun (WGS) entry which is preliminary data.</text>
</comment>
<comment type="cofactor">
    <cofactor evidence="1 5">
        <name>FAD</name>
        <dbReference type="ChEBI" id="CHEBI:57692"/>
    </cofactor>
</comment>
<dbReference type="GO" id="GO:0050660">
    <property type="term" value="F:flavin adenine dinucleotide binding"/>
    <property type="evidence" value="ECO:0007669"/>
    <property type="project" value="InterPro"/>
</dbReference>
<dbReference type="FunFam" id="2.40.110.10:FF:000014">
    <property type="entry name" value="Probable acyl-CoA dehydrogenase"/>
    <property type="match status" value="1"/>
</dbReference>
<dbReference type="InterPro" id="IPR013786">
    <property type="entry name" value="AcylCoA_DH/ox_N"/>
</dbReference>
<accession>A0A940N2T0</accession>
<dbReference type="SUPFAM" id="SSF56645">
    <property type="entry name" value="Acyl-CoA dehydrogenase NM domain-like"/>
    <property type="match status" value="1"/>
</dbReference>
<sequence>MDFALTEEQEAVREAVSRICARFGDDYWLERDHTGEFPVELHQALAADGWLGICMPEEFGGAGLGITEAAIMMQAISQSGAGMSGASAVHMNIFGLQPVVVFGTDDQRRRMLPPLIAGKERACFAVTEPNTGLDTTRLRTRAERQGSKYVVNGQKVWISTAGVAEKILILARTTPLEDVRKPTQGLSLFYTDLDRSRIEVRPIDKMGRKAVDSNQVFFDNLEVPEEDRIGEEGRGFEYILHGLNPERILIAAEALGLGFVAIERAAQYAKDRVVFGRPIGQNQAIQHPLAECWMRLDSARLSVMQAAWRYDKGMSCGAEANMAKYLAAEAGFAACQQAVMTHGGFGYAKEYHVERYMREVMIPRIAPVSPQLILCFIAEKVLGLPKSY</sequence>
<dbReference type="Gene3D" id="1.20.140.10">
    <property type="entry name" value="Butyryl-CoA Dehydrogenase, subunit A, domain 3"/>
    <property type="match status" value="1"/>
</dbReference>
<proteinExistence type="inferred from homology"/>
<keyword evidence="4 5" id="KW-0274">FAD</keyword>
<dbReference type="InterPro" id="IPR046373">
    <property type="entry name" value="Acyl-CoA_Oxase/DH_mid-dom_sf"/>
</dbReference>
<name>A0A940N2T0_9PROT</name>
<feature type="domain" description="Acyl-CoA dehydrogenase/oxidase N-terminal" evidence="8">
    <location>
        <begin position="6"/>
        <end position="119"/>
    </location>
</feature>
<dbReference type="GO" id="GO:0003995">
    <property type="term" value="F:acyl-CoA dehydrogenase activity"/>
    <property type="evidence" value="ECO:0007669"/>
    <property type="project" value="TreeGrafter"/>
</dbReference>
<dbReference type="InterPro" id="IPR006091">
    <property type="entry name" value="Acyl-CoA_Oxase/DH_mid-dom"/>
</dbReference>
<dbReference type="InterPro" id="IPR037069">
    <property type="entry name" value="AcylCoA_DH/ox_N_sf"/>
</dbReference>
<dbReference type="FunFam" id="1.20.140.10:FF:000012">
    <property type="entry name" value="Acyl-CoA dehydrogenase fadE12"/>
    <property type="match status" value="1"/>
</dbReference>
<evidence type="ECO:0000259" key="6">
    <source>
        <dbReference type="Pfam" id="PF00441"/>
    </source>
</evidence>
<evidence type="ECO:0000256" key="4">
    <source>
        <dbReference type="ARBA" id="ARBA00022827"/>
    </source>
</evidence>
<dbReference type="Proteomes" id="UP000677537">
    <property type="component" value="Unassembled WGS sequence"/>
</dbReference>
<dbReference type="FunFam" id="1.10.540.10:FF:000027">
    <property type="entry name" value="Putative acyl-CoA dehydrogenase"/>
    <property type="match status" value="1"/>
</dbReference>
<dbReference type="PIRSF" id="PIRSF016578">
    <property type="entry name" value="HsaA"/>
    <property type="match status" value="1"/>
</dbReference>
<dbReference type="PANTHER" id="PTHR43884:SF12">
    <property type="entry name" value="ISOVALERYL-COA DEHYDROGENASE, MITOCHONDRIAL-RELATED"/>
    <property type="match status" value="1"/>
</dbReference>
<feature type="domain" description="Acyl-CoA dehydrogenase/oxidase C-terminal" evidence="6">
    <location>
        <begin position="233"/>
        <end position="366"/>
    </location>
</feature>
<dbReference type="PANTHER" id="PTHR43884">
    <property type="entry name" value="ACYL-COA DEHYDROGENASE"/>
    <property type="match status" value="1"/>
</dbReference>
<gene>
    <name evidence="9" type="ORF">J5Y10_15220</name>
</gene>
<evidence type="ECO:0000259" key="8">
    <source>
        <dbReference type="Pfam" id="PF02771"/>
    </source>
</evidence>
<reference evidence="9" key="1">
    <citation type="submission" date="2021-03" db="EMBL/GenBank/DDBJ databases">
        <authorList>
            <person name="So Y."/>
        </authorList>
    </citation>
    <scope>NUCLEOTIDE SEQUENCE</scope>
    <source>
        <strain evidence="9">SG15</strain>
    </source>
</reference>
<dbReference type="InterPro" id="IPR036250">
    <property type="entry name" value="AcylCo_DH-like_C"/>
</dbReference>
<protein>
    <submittedName>
        <fullName evidence="9">Acyl-CoA/acyl-ACP dehydrogenase</fullName>
    </submittedName>
</protein>
<dbReference type="InterPro" id="IPR009075">
    <property type="entry name" value="AcylCo_DH/oxidase_C"/>
</dbReference>
<dbReference type="AlphaFoldDB" id="A0A940N2T0"/>
<organism evidence="9 10">
    <name type="scientific">Roseomonas indoligenes</name>
    <dbReference type="NCBI Taxonomy" id="2820811"/>
    <lineage>
        <taxon>Bacteria</taxon>
        <taxon>Pseudomonadati</taxon>
        <taxon>Pseudomonadota</taxon>
        <taxon>Alphaproteobacteria</taxon>
        <taxon>Acetobacterales</taxon>
        <taxon>Roseomonadaceae</taxon>
        <taxon>Roseomonas</taxon>
    </lineage>
</organism>
<evidence type="ECO:0000256" key="1">
    <source>
        <dbReference type="ARBA" id="ARBA00001974"/>
    </source>
</evidence>